<gene>
    <name evidence="2" type="ORF">Av05_0013</name>
</gene>
<dbReference type="RefSeq" id="YP_009111087.1">
    <property type="nucleotide sequence ID" value="NC_025830.1"/>
</dbReference>
<keyword evidence="3" id="KW-1185">Reference proteome</keyword>
<organism evidence="2 3">
    <name type="scientific">Escherichia phage Av-05</name>
    <dbReference type="NCBI Taxonomy" id="1527519"/>
    <lineage>
        <taxon>Viruses</taxon>
        <taxon>Duplodnaviria</taxon>
        <taxon>Heunggongvirae</taxon>
        <taxon>Uroviricota</taxon>
        <taxon>Caudoviricetes</taxon>
        <taxon>Vequintavirinae</taxon>
        <taxon>Avunavirus</taxon>
        <taxon>Avunavirus Av05</taxon>
    </lineage>
</organism>
<sequence length="107" mass="12056">MAKKQSAKKVSPIEAIKQPFQFESKSTQTHSAPHDVRLGGKTQTVAVLKKRKDEDGNTEMYYESVSRVIGGEVISASYRIRTGKTKREREVKQKTSTSVENVKKTKK</sequence>
<dbReference type="GeneID" id="22475354"/>
<name>A0A076G5M5_9CAUD</name>
<evidence type="ECO:0000313" key="2">
    <source>
        <dbReference type="EMBL" id="AII27556.1"/>
    </source>
</evidence>
<feature type="region of interest" description="Disordered" evidence="1">
    <location>
        <begin position="19"/>
        <end position="40"/>
    </location>
</feature>
<dbReference type="KEGG" id="vg:22475354"/>
<dbReference type="EMBL" id="KM190144">
    <property type="protein sequence ID" value="AII27556.1"/>
    <property type="molecule type" value="Genomic_DNA"/>
</dbReference>
<dbReference type="OrthoDB" id="21318at10239"/>
<feature type="region of interest" description="Disordered" evidence="1">
    <location>
        <begin position="83"/>
        <end position="107"/>
    </location>
</feature>
<proteinExistence type="predicted"/>
<dbReference type="Proteomes" id="UP000028961">
    <property type="component" value="Segment"/>
</dbReference>
<evidence type="ECO:0000256" key="1">
    <source>
        <dbReference type="SAM" id="MobiDB-lite"/>
    </source>
</evidence>
<accession>A0A076G5M5</accession>
<evidence type="ECO:0000313" key="3">
    <source>
        <dbReference type="Proteomes" id="UP000028961"/>
    </source>
</evidence>
<reference evidence="2 3" key="1">
    <citation type="journal article" date="2015" name="Genome Announc.">
        <title>Genomic Analysis of Broad-Host-Range Enterobacteriophage Av-05.</title>
        <authorList>
            <person name="Amarillas L."/>
            <person name="Lopez-Cuevas O."/>
            <person name="Leon-Felix J."/>
            <person name="Castro-Del Campo N."/>
            <person name="Gerba C.P."/>
            <person name="Chaidez C."/>
        </authorList>
    </citation>
    <scope>NUCLEOTIDE SEQUENCE [LARGE SCALE GENOMIC DNA]</scope>
</reference>
<protein>
    <submittedName>
        <fullName evidence="2">Uncharacterized protein</fullName>
    </submittedName>
</protein>
<feature type="compositionally biased region" description="Polar residues" evidence="1">
    <location>
        <begin position="21"/>
        <end position="31"/>
    </location>
</feature>